<evidence type="ECO:0000256" key="4">
    <source>
        <dbReference type="PROSITE-ProRule" id="PRU00335"/>
    </source>
</evidence>
<evidence type="ECO:0000256" key="3">
    <source>
        <dbReference type="ARBA" id="ARBA00023163"/>
    </source>
</evidence>
<feature type="domain" description="HTH tetR-type" evidence="5">
    <location>
        <begin position="17"/>
        <end position="77"/>
    </location>
</feature>
<dbReference type="PROSITE" id="PS50977">
    <property type="entry name" value="HTH_TETR_2"/>
    <property type="match status" value="1"/>
</dbReference>
<dbReference type="EMBL" id="CP005587">
    <property type="protein sequence ID" value="AGK59353.1"/>
    <property type="molecule type" value="Genomic_DNA"/>
</dbReference>
<dbReference type="Proteomes" id="UP000005952">
    <property type="component" value="Chromosome"/>
</dbReference>
<evidence type="ECO:0000313" key="7">
    <source>
        <dbReference type="Proteomes" id="UP000005952"/>
    </source>
</evidence>
<dbReference type="InterPro" id="IPR009057">
    <property type="entry name" value="Homeodomain-like_sf"/>
</dbReference>
<evidence type="ECO:0000313" key="6">
    <source>
        <dbReference type="EMBL" id="AGK59353.1"/>
    </source>
</evidence>
<evidence type="ECO:0000256" key="2">
    <source>
        <dbReference type="ARBA" id="ARBA00023125"/>
    </source>
</evidence>
<dbReference type="InterPro" id="IPR001647">
    <property type="entry name" value="HTH_TetR"/>
</dbReference>
<dbReference type="PANTHER" id="PTHR47506:SF7">
    <property type="entry name" value="TRANSCRIPTIONAL REGULATORY PROTEIN"/>
    <property type="match status" value="1"/>
</dbReference>
<name>N0B8I9_9HYPH</name>
<keyword evidence="1" id="KW-0805">Transcription regulation</keyword>
<keyword evidence="7" id="KW-1185">Reference proteome</keyword>
<evidence type="ECO:0000259" key="5">
    <source>
        <dbReference type="PROSITE" id="PS50977"/>
    </source>
</evidence>
<dbReference type="eggNOG" id="COG1309">
    <property type="taxonomic scope" value="Bacteria"/>
</dbReference>
<proteinExistence type="predicted"/>
<feature type="DNA-binding region" description="H-T-H motif" evidence="4">
    <location>
        <begin position="40"/>
        <end position="59"/>
    </location>
</feature>
<gene>
    <name evidence="6" type="ORF">HYPDE_38408</name>
</gene>
<dbReference type="OrthoDB" id="9798857at2"/>
<protein>
    <submittedName>
        <fullName evidence="6">TetR family transcriptional regulator</fullName>
    </submittedName>
</protein>
<dbReference type="KEGG" id="hdt:HYPDE_38408"/>
<dbReference type="HOGENOM" id="CLU_2154911_0_0_5"/>
<dbReference type="STRING" id="670307.HYPDE_38408"/>
<dbReference type="Pfam" id="PF00440">
    <property type="entry name" value="TetR_N"/>
    <property type="match status" value="1"/>
</dbReference>
<keyword evidence="2 4" id="KW-0238">DNA-binding</keyword>
<keyword evidence="3" id="KW-0804">Transcription</keyword>
<organism evidence="6 7">
    <name type="scientific">Hyphomicrobium denitrificans 1NES1</name>
    <dbReference type="NCBI Taxonomy" id="670307"/>
    <lineage>
        <taxon>Bacteria</taxon>
        <taxon>Pseudomonadati</taxon>
        <taxon>Pseudomonadota</taxon>
        <taxon>Alphaproteobacteria</taxon>
        <taxon>Hyphomicrobiales</taxon>
        <taxon>Hyphomicrobiaceae</taxon>
        <taxon>Hyphomicrobium</taxon>
    </lineage>
</organism>
<accession>N0B8I9</accession>
<dbReference type="PANTHER" id="PTHR47506">
    <property type="entry name" value="TRANSCRIPTIONAL REGULATORY PROTEIN"/>
    <property type="match status" value="1"/>
</dbReference>
<dbReference type="PRINTS" id="PR00455">
    <property type="entry name" value="HTHTETR"/>
</dbReference>
<dbReference type="Gene3D" id="1.10.357.10">
    <property type="entry name" value="Tetracycline Repressor, domain 2"/>
    <property type="match status" value="1"/>
</dbReference>
<dbReference type="AlphaFoldDB" id="N0B8I9"/>
<sequence length="111" mass="12283">MPNGEGKCLEVSRKEADRHREAVVEIASRLFREYGVNGVSVPAPMAEAGLTHGGFYGHFKSKEVLATEACARAFDEKRLEYDSITARHGSDHGAARLEFIKRYTGKITATR</sequence>
<reference evidence="6 7" key="1">
    <citation type="journal article" date="2013" name="Genome Announc.">
        <title>Genome sequences for three denitrifying bacterial strains isolated from a uranium- and nitrate-contaminated subsurface environment.</title>
        <authorList>
            <person name="Venkatramanan R."/>
            <person name="Prakash O."/>
            <person name="Woyke T."/>
            <person name="Chain P."/>
            <person name="Goodwin L.A."/>
            <person name="Watson D."/>
            <person name="Brooks S."/>
            <person name="Kostka J.E."/>
            <person name="Green S.J."/>
        </authorList>
    </citation>
    <scope>NUCLEOTIDE SEQUENCE [LARGE SCALE GENOMIC DNA]</scope>
    <source>
        <strain evidence="6 7">1NES1</strain>
    </source>
</reference>
<dbReference type="SUPFAM" id="SSF46689">
    <property type="entry name" value="Homeodomain-like"/>
    <property type="match status" value="1"/>
</dbReference>
<dbReference type="GO" id="GO:0003677">
    <property type="term" value="F:DNA binding"/>
    <property type="evidence" value="ECO:0007669"/>
    <property type="project" value="UniProtKB-UniRule"/>
</dbReference>
<evidence type="ECO:0000256" key="1">
    <source>
        <dbReference type="ARBA" id="ARBA00023015"/>
    </source>
</evidence>